<sequence>MFHICVILSILLTWCNCDYSAEKYDQQPDAARLHHFGHYGRIIASPTGVTNLEEATLDPEIEDRHSQFIEHKPKIRRRFHQQISYYPTRRWDFQDYQYQRRGYEDYGLFAGHHGGMDRSDFYYVLPILLVIGLGAFLIPIITTFFTALVTSNTALCGRRKRNDHLVGWKPRLQEKVLEMWTTVEKAFQTGFQKYGNIGANNDQNDDSSKNTNTTNYRNNGHFHNR</sequence>
<evidence type="ECO:0000313" key="5">
    <source>
        <dbReference type="Proteomes" id="UP000015104"/>
    </source>
</evidence>
<keyword evidence="2" id="KW-1133">Transmembrane helix</keyword>
<evidence type="ECO:0000256" key="2">
    <source>
        <dbReference type="SAM" id="Phobius"/>
    </source>
</evidence>
<keyword evidence="2" id="KW-0472">Membrane</keyword>
<feature type="transmembrane region" description="Helical" evidence="2">
    <location>
        <begin position="121"/>
        <end position="150"/>
    </location>
</feature>
<keyword evidence="5" id="KW-1185">Reference proteome</keyword>
<accession>T1KRR9</accession>
<dbReference type="EMBL" id="CAEY01000418">
    <property type="status" value="NOT_ANNOTATED_CDS"/>
    <property type="molecule type" value="Genomic_DNA"/>
</dbReference>
<dbReference type="Proteomes" id="UP000015104">
    <property type="component" value="Unassembled WGS sequence"/>
</dbReference>
<keyword evidence="2" id="KW-0812">Transmembrane</keyword>
<evidence type="ECO:0000256" key="1">
    <source>
        <dbReference type="SAM" id="MobiDB-lite"/>
    </source>
</evidence>
<feature type="region of interest" description="Disordered" evidence="1">
    <location>
        <begin position="198"/>
        <end position="225"/>
    </location>
</feature>
<keyword evidence="3" id="KW-0732">Signal</keyword>
<feature type="signal peptide" evidence="3">
    <location>
        <begin position="1"/>
        <end position="17"/>
    </location>
</feature>
<reference evidence="4" key="2">
    <citation type="submission" date="2015-06" db="UniProtKB">
        <authorList>
            <consortium name="EnsemblMetazoa"/>
        </authorList>
    </citation>
    <scope>IDENTIFICATION</scope>
</reference>
<dbReference type="EnsemblMetazoa" id="tetur19g00490.1">
    <property type="protein sequence ID" value="tetur19g00490.1"/>
    <property type="gene ID" value="tetur19g00490"/>
</dbReference>
<evidence type="ECO:0000313" key="4">
    <source>
        <dbReference type="EnsemblMetazoa" id="tetur19g00490.1"/>
    </source>
</evidence>
<name>T1KRR9_TETUR</name>
<dbReference type="HOGENOM" id="CLU_1231312_0_0_1"/>
<dbReference type="AlphaFoldDB" id="T1KRR9"/>
<feature type="chain" id="PRO_5004581648" evidence="3">
    <location>
        <begin position="18"/>
        <end position="225"/>
    </location>
</feature>
<organism evidence="4 5">
    <name type="scientific">Tetranychus urticae</name>
    <name type="common">Two-spotted spider mite</name>
    <dbReference type="NCBI Taxonomy" id="32264"/>
    <lineage>
        <taxon>Eukaryota</taxon>
        <taxon>Metazoa</taxon>
        <taxon>Ecdysozoa</taxon>
        <taxon>Arthropoda</taxon>
        <taxon>Chelicerata</taxon>
        <taxon>Arachnida</taxon>
        <taxon>Acari</taxon>
        <taxon>Acariformes</taxon>
        <taxon>Trombidiformes</taxon>
        <taxon>Prostigmata</taxon>
        <taxon>Eleutherengona</taxon>
        <taxon>Raphignathae</taxon>
        <taxon>Tetranychoidea</taxon>
        <taxon>Tetranychidae</taxon>
        <taxon>Tetranychus</taxon>
    </lineage>
</organism>
<protein>
    <submittedName>
        <fullName evidence="4">Uncharacterized protein</fullName>
    </submittedName>
</protein>
<proteinExistence type="predicted"/>
<evidence type="ECO:0000256" key="3">
    <source>
        <dbReference type="SAM" id="SignalP"/>
    </source>
</evidence>
<reference evidence="5" key="1">
    <citation type="submission" date="2011-08" db="EMBL/GenBank/DDBJ databases">
        <authorList>
            <person name="Rombauts S."/>
        </authorList>
    </citation>
    <scope>NUCLEOTIDE SEQUENCE</scope>
    <source>
        <strain evidence="5">London</strain>
    </source>
</reference>